<dbReference type="EMBL" id="ACGK02000001">
    <property type="protein sequence ID" value="EGF23671.1"/>
    <property type="molecule type" value="Genomic_DNA"/>
</dbReference>
<reference evidence="1 2" key="1">
    <citation type="submission" date="2011-02" db="EMBL/GenBank/DDBJ databases">
        <authorList>
            <person name="Muzny D."/>
            <person name="Qin X."/>
            <person name="Buhay C."/>
            <person name="Dugan-Rocha S."/>
            <person name="Ding Y."/>
            <person name="Chen G."/>
            <person name="Hawes A."/>
            <person name="Holder M."/>
            <person name="Jhangiani S."/>
            <person name="Johnson A."/>
            <person name="Khan Z."/>
            <person name="Li Z."/>
            <person name="Liu W."/>
            <person name="Liu X."/>
            <person name="Perez L."/>
            <person name="Shen H."/>
            <person name="Wang Q."/>
            <person name="Watt J."/>
            <person name="Xi L."/>
            <person name="Xin Y."/>
            <person name="Zhou J."/>
            <person name="Deng J."/>
            <person name="Jiang H."/>
            <person name="Liu Y."/>
            <person name="Qu J."/>
            <person name="Song X.-Z."/>
            <person name="Zhang L."/>
            <person name="Villasana D."/>
            <person name="Johnson A."/>
            <person name="Liu J."/>
            <person name="Liyanage D."/>
            <person name="Lorensuhewa L."/>
            <person name="Robinson T."/>
            <person name="Song A."/>
            <person name="Song B.-B."/>
            <person name="Dinh H."/>
            <person name="Thornton R."/>
            <person name="Coyle M."/>
            <person name="Francisco L."/>
            <person name="Jackson L."/>
            <person name="Javaid M."/>
            <person name="Korchina V."/>
            <person name="Kovar C."/>
            <person name="Mata R."/>
            <person name="Mathew T."/>
            <person name="Ngo R."/>
            <person name="Nguyen L."/>
            <person name="Nguyen N."/>
            <person name="Okwuonu G."/>
            <person name="Ongeri F."/>
            <person name="Pham C."/>
            <person name="Simmons D."/>
            <person name="Wilczek-Boney K."/>
            <person name="Hale W."/>
            <person name="Jakkamsetti A."/>
            <person name="Pham P."/>
            <person name="Ruth R."/>
            <person name="San Lucas F."/>
            <person name="Warren J."/>
            <person name="Zhang J."/>
            <person name="Zhao Z."/>
            <person name="Zhou C."/>
            <person name="Zhu D."/>
            <person name="Lee S."/>
            <person name="Bess C."/>
            <person name="Blankenburg K."/>
            <person name="Forbes L."/>
            <person name="Fu Q."/>
            <person name="Gubbala S."/>
            <person name="Hirani K."/>
            <person name="Jayaseelan J.C."/>
            <person name="Lara F."/>
            <person name="Munidasa M."/>
            <person name="Palculict T."/>
            <person name="Patil S."/>
            <person name="Pu L.-L."/>
            <person name="Saada N."/>
            <person name="Tang L."/>
            <person name="Weissenberger G."/>
            <person name="Zhu Y."/>
            <person name="Hemphill L."/>
            <person name="Shang Y."/>
            <person name="Youmans B."/>
            <person name="Ayvaz T."/>
            <person name="Ross M."/>
            <person name="Santibanez J."/>
            <person name="Aqrawi P."/>
            <person name="Gross S."/>
            <person name="Joshi V."/>
            <person name="Fowler G."/>
            <person name="Nazareth L."/>
            <person name="Reid J."/>
            <person name="Worley K."/>
            <person name="Petrosino J."/>
            <person name="Highlander S."/>
            <person name="Gibbs R."/>
        </authorList>
    </citation>
    <scope>NUCLEOTIDE SEQUENCE [LARGE SCALE GENOMIC DNA]</scope>
    <source>
        <strain evidence="1 2">DSM 15829</strain>
    </source>
</reference>
<organism evidence="1 2">
    <name type="scientific">Fannyhessea vaginae DSM 15829</name>
    <dbReference type="NCBI Taxonomy" id="525256"/>
    <lineage>
        <taxon>Bacteria</taxon>
        <taxon>Bacillati</taxon>
        <taxon>Actinomycetota</taxon>
        <taxon>Coriobacteriia</taxon>
        <taxon>Coriobacteriales</taxon>
        <taxon>Atopobiaceae</taxon>
        <taxon>Fannyhessea</taxon>
    </lineage>
</organism>
<proteinExistence type="predicted"/>
<evidence type="ECO:0000313" key="1">
    <source>
        <dbReference type="EMBL" id="EGF23671.1"/>
    </source>
</evidence>
<comment type="caution">
    <text evidence="1">The sequence shown here is derived from an EMBL/GenBank/DDBJ whole genome shotgun (WGS) entry which is preliminary data.</text>
</comment>
<dbReference type="Proteomes" id="UP000005947">
    <property type="component" value="Unassembled WGS sequence"/>
</dbReference>
<protein>
    <submittedName>
        <fullName evidence="1">Uncharacterized protein</fullName>
    </submittedName>
</protein>
<gene>
    <name evidence="1" type="ORF">HMPREF0091_10618</name>
</gene>
<evidence type="ECO:0000313" key="2">
    <source>
        <dbReference type="Proteomes" id="UP000005947"/>
    </source>
</evidence>
<name>F1T4M7_9ACTN</name>
<keyword evidence="2" id="KW-1185">Reference proteome</keyword>
<sequence>MELFVLYSAMLACRHLCTGVDADVYADADGGGRSACARAGVLARHCFKVTFLLIISNNLGLLFIDDTIPIKFYRASSV</sequence>
<accession>F1T4M7</accession>
<dbReference type="AlphaFoldDB" id="F1T4M7"/>